<keyword evidence="2" id="KW-0479">Metal-binding</keyword>
<reference evidence="7 8" key="1">
    <citation type="journal article" date="2015" name="PLoS ONE">
        <title>Lysis to Kill: Evaluation of the Lytic Abilities, and Genomics of Nine Bacteriophages Infective for Gordonia spp. and Their Potential Use in Activated Sludge Foam Biocontrol.</title>
        <authorList>
            <person name="Dyson Z.A."/>
            <person name="Tucci J."/>
            <person name="Seviour R.J."/>
            <person name="Petrovski S."/>
        </authorList>
    </citation>
    <scope>NUCLEOTIDE SEQUENCE [LARGE SCALE GENOMIC DNA]</scope>
</reference>
<evidence type="ECO:0000259" key="6">
    <source>
        <dbReference type="Pfam" id="PF14464"/>
    </source>
</evidence>
<dbReference type="SUPFAM" id="SSF102712">
    <property type="entry name" value="JAB1/MPN domain"/>
    <property type="match status" value="1"/>
</dbReference>
<dbReference type="Proteomes" id="UP000203886">
    <property type="component" value="Segment"/>
</dbReference>
<evidence type="ECO:0000256" key="3">
    <source>
        <dbReference type="ARBA" id="ARBA00022801"/>
    </source>
</evidence>
<evidence type="ECO:0000256" key="4">
    <source>
        <dbReference type="ARBA" id="ARBA00022833"/>
    </source>
</evidence>
<dbReference type="InterPro" id="IPR028090">
    <property type="entry name" value="JAB_dom_prok"/>
</dbReference>
<dbReference type="Pfam" id="PF14464">
    <property type="entry name" value="Prok-JAB"/>
    <property type="match status" value="1"/>
</dbReference>
<evidence type="ECO:0000313" key="8">
    <source>
        <dbReference type="Proteomes" id="UP000203886"/>
    </source>
</evidence>
<dbReference type="OrthoDB" id="22502at10239"/>
<evidence type="ECO:0000313" key="7">
    <source>
        <dbReference type="EMBL" id="AKL88381.1"/>
    </source>
</evidence>
<gene>
    <name evidence="7" type="ORF">GMA6_100</name>
</gene>
<dbReference type="GeneID" id="28801150"/>
<dbReference type="EMBL" id="KR063280">
    <property type="protein sequence ID" value="AKL88381.1"/>
    <property type="molecule type" value="Genomic_DNA"/>
</dbReference>
<dbReference type="GO" id="GO:0046872">
    <property type="term" value="F:metal ion binding"/>
    <property type="evidence" value="ECO:0007669"/>
    <property type="project" value="UniProtKB-KW"/>
</dbReference>
<dbReference type="KEGG" id="vg:28801150"/>
<dbReference type="Gene3D" id="3.40.140.10">
    <property type="entry name" value="Cytidine Deaminase, domain 2"/>
    <property type="match status" value="1"/>
</dbReference>
<feature type="domain" description="JAB" evidence="6">
    <location>
        <begin position="3"/>
        <end position="121"/>
    </location>
</feature>
<keyword evidence="1" id="KW-0645">Protease</keyword>
<proteinExistence type="predicted"/>
<keyword evidence="8" id="KW-1185">Reference proteome</keyword>
<sequence>MFIEHVPVDEVHERCGLFLKTPGITTVPHTEAVRPIHYVGEVIELPNRADDTLDNFVIHQSDVDKALKWVGRTHEEVLGFWHTHPSGSLRHPSQADLDSVSLGDKAWWHCVFICETGTMSWYDYYENQHDFKDSWGDDVPWRLVKLRKKKFLRKRAYSTA</sequence>
<keyword evidence="4" id="KW-0862">Zinc</keyword>
<accession>A0A0K0NKW6</accession>
<keyword evidence="3" id="KW-0378">Hydrolase</keyword>
<evidence type="ECO:0000256" key="2">
    <source>
        <dbReference type="ARBA" id="ARBA00022723"/>
    </source>
</evidence>
<dbReference type="RefSeq" id="YP_009273582.1">
    <property type="nucleotide sequence ID" value="NC_030906.1"/>
</dbReference>
<organism evidence="7 8">
    <name type="scientific">Gordonia phage GMA6</name>
    <dbReference type="NCBI Taxonomy" id="1647285"/>
    <lineage>
        <taxon>Viruses</taxon>
        <taxon>Duplodnaviria</taxon>
        <taxon>Heunggongvirae</taxon>
        <taxon>Uroviricota</taxon>
        <taxon>Caudoviricetes</taxon>
        <taxon>Bendigovirus</taxon>
        <taxon>Bendigovirus GMA6</taxon>
    </lineage>
</organism>
<name>A0A0K0NKW6_9CAUD</name>
<evidence type="ECO:0000256" key="1">
    <source>
        <dbReference type="ARBA" id="ARBA00022670"/>
    </source>
</evidence>
<dbReference type="GO" id="GO:0006508">
    <property type="term" value="P:proteolysis"/>
    <property type="evidence" value="ECO:0007669"/>
    <property type="project" value="UniProtKB-KW"/>
</dbReference>
<keyword evidence="5" id="KW-0482">Metalloprotease</keyword>
<dbReference type="GO" id="GO:0008237">
    <property type="term" value="F:metallopeptidase activity"/>
    <property type="evidence" value="ECO:0007669"/>
    <property type="project" value="UniProtKB-KW"/>
</dbReference>
<protein>
    <recommendedName>
        <fullName evidence="6">JAB domain-containing protein</fullName>
    </recommendedName>
</protein>
<evidence type="ECO:0000256" key="5">
    <source>
        <dbReference type="ARBA" id="ARBA00023049"/>
    </source>
</evidence>